<feature type="region of interest" description="Disordered" evidence="1">
    <location>
        <begin position="150"/>
        <end position="170"/>
    </location>
</feature>
<feature type="region of interest" description="Disordered" evidence="1">
    <location>
        <begin position="1"/>
        <end position="22"/>
    </location>
</feature>
<evidence type="ECO:0000259" key="2">
    <source>
        <dbReference type="Pfam" id="PF18932"/>
    </source>
</evidence>
<gene>
    <name evidence="3" type="ORF">UFOVP168_51</name>
</gene>
<sequence length="170" mass="17570">MDAQLPTAAPQQSPPASPARKAHLFQKGVSANPAGRKPGSTNKVTASIREAIETACAPGACHPQGLAGWLIERAQSDNVQDRAIFAGLVSKALPAQLQASVQHGGVVVQLGWLQHRGVGRSTLTAQSDIADAQVIDSQGLLTHDHRVLNPISASQTPHPPQNPAAGGTAK</sequence>
<proteinExistence type="predicted"/>
<evidence type="ECO:0000313" key="3">
    <source>
        <dbReference type="EMBL" id="CAB5195117.1"/>
    </source>
</evidence>
<dbReference type="InterPro" id="IPR043736">
    <property type="entry name" value="DUF5681"/>
</dbReference>
<dbReference type="EMBL" id="LR798220">
    <property type="protein sequence ID" value="CAB5195117.1"/>
    <property type="molecule type" value="Genomic_DNA"/>
</dbReference>
<feature type="compositionally biased region" description="Low complexity" evidence="1">
    <location>
        <begin position="1"/>
        <end position="11"/>
    </location>
</feature>
<protein>
    <recommendedName>
        <fullName evidence="2">DUF5681 domain-containing protein</fullName>
    </recommendedName>
</protein>
<accession>A0A6J7WC49</accession>
<reference evidence="3" key="1">
    <citation type="submission" date="2020-05" db="EMBL/GenBank/DDBJ databases">
        <authorList>
            <person name="Chiriac C."/>
            <person name="Salcher M."/>
            <person name="Ghai R."/>
            <person name="Kavagutti S V."/>
        </authorList>
    </citation>
    <scope>NUCLEOTIDE SEQUENCE</scope>
</reference>
<name>A0A6J7WC49_9CAUD</name>
<feature type="domain" description="DUF5681" evidence="2">
    <location>
        <begin position="21"/>
        <end position="53"/>
    </location>
</feature>
<dbReference type="Pfam" id="PF18932">
    <property type="entry name" value="DUF5681"/>
    <property type="match status" value="1"/>
</dbReference>
<organism evidence="3">
    <name type="scientific">uncultured Caudovirales phage</name>
    <dbReference type="NCBI Taxonomy" id="2100421"/>
    <lineage>
        <taxon>Viruses</taxon>
        <taxon>Duplodnaviria</taxon>
        <taxon>Heunggongvirae</taxon>
        <taxon>Uroviricota</taxon>
        <taxon>Caudoviricetes</taxon>
        <taxon>Peduoviridae</taxon>
        <taxon>Maltschvirus</taxon>
        <taxon>Maltschvirus maltsch</taxon>
    </lineage>
</organism>
<evidence type="ECO:0000256" key="1">
    <source>
        <dbReference type="SAM" id="MobiDB-lite"/>
    </source>
</evidence>